<dbReference type="Proteomes" id="UP000824087">
    <property type="component" value="Unassembled WGS sequence"/>
</dbReference>
<dbReference type="EMBL" id="DVML01000007">
    <property type="protein sequence ID" value="HIU22109.1"/>
    <property type="molecule type" value="Genomic_DNA"/>
</dbReference>
<dbReference type="Pfam" id="PF00933">
    <property type="entry name" value="Glyco_hydro_3"/>
    <property type="match status" value="1"/>
</dbReference>
<reference evidence="5" key="1">
    <citation type="submission" date="2020-10" db="EMBL/GenBank/DDBJ databases">
        <authorList>
            <person name="Gilroy R."/>
        </authorList>
    </citation>
    <scope>NUCLEOTIDE SEQUENCE</scope>
    <source>
        <strain evidence="5">CHK197-8231</strain>
    </source>
</reference>
<name>A0A9D1HTK0_9BACT</name>
<proteinExistence type="inferred from homology"/>
<dbReference type="AlphaFoldDB" id="A0A9D1HTK0"/>
<gene>
    <name evidence="5" type="ORF">IAD49_00860</name>
</gene>
<dbReference type="GO" id="GO:0005975">
    <property type="term" value="P:carbohydrate metabolic process"/>
    <property type="evidence" value="ECO:0007669"/>
    <property type="project" value="InterPro"/>
</dbReference>
<reference evidence="5" key="2">
    <citation type="journal article" date="2021" name="PeerJ">
        <title>Extensive microbial diversity within the chicken gut microbiome revealed by metagenomics and culture.</title>
        <authorList>
            <person name="Gilroy R."/>
            <person name="Ravi A."/>
            <person name="Getino M."/>
            <person name="Pursley I."/>
            <person name="Horton D.L."/>
            <person name="Alikhan N.F."/>
            <person name="Baker D."/>
            <person name="Gharbi K."/>
            <person name="Hall N."/>
            <person name="Watson M."/>
            <person name="Adriaenssens E.M."/>
            <person name="Foster-Nyarko E."/>
            <person name="Jarju S."/>
            <person name="Secka A."/>
            <person name="Antonio M."/>
            <person name="Oren A."/>
            <person name="Chaudhuri R.R."/>
            <person name="La Ragione R."/>
            <person name="Hildebrand F."/>
            <person name="Pallen M.J."/>
        </authorList>
    </citation>
    <scope>NUCLEOTIDE SEQUENCE</scope>
    <source>
        <strain evidence="5">CHK197-8231</strain>
    </source>
</reference>
<organism evidence="5 6">
    <name type="scientific">Candidatus Fimihabitans intestinipullorum</name>
    <dbReference type="NCBI Taxonomy" id="2840820"/>
    <lineage>
        <taxon>Bacteria</taxon>
        <taxon>Bacillati</taxon>
        <taxon>Mycoplasmatota</taxon>
        <taxon>Mycoplasmatota incertae sedis</taxon>
        <taxon>Candidatus Fimihabitans</taxon>
    </lineage>
</organism>
<accession>A0A9D1HTK0</accession>
<dbReference type="InterPro" id="IPR036962">
    <property type="entry name" value="Glyco_hydro_3_N_sf"/>
</dbReference>
<dbReference type="GO" id="GO:0009254">
    <property type="term" value="P:peptidoglycan turnover"/>
    <property type="evidence" value="ECO:0007669"/>
    <property type="project" value="TreeGrafter"/>
</dbReference>
<evidence type="ECO:0000256" key="2">
    <source>
        <dbReference type="ARBA" id="ARBA00022801"/>
    </source>
</evidence>
<evidence type="ECO:0000313" key="6">
    <source>
        <dbReference type="Proteomes" id="UP000824087"/>
    </source>
</evidence>
<sequence length="373" mass="41797">MKSKVTMILCVLAVGIGLWLGIDSQSKEKDQKVSKTLDRKADVIEKTINHMTLEEKVGQMFIVRLPEKDALTAIDQYHLGGYILYARDFRNHTKESATSMIKSYQDNSKIPMLIGVDEEGGTVNRVSLYPAFRNSPFRSPQEVYKSGGWEMITSDAIEKSKLLRSLGINVNFAPVVDVSENPNDYIYNRSFGSDADMTAQYAKKVVKAMHKEHIEPVLKHFPGYGNNVNTHTGIAHDTRSYEQFETSDFIPFQEGVKAGANIILVSHNIVHSMDDKYPASLSPKVHKILRETLSFDGVVVTDDLYMEGITQYVKKEEAAILAVQAGNDLICCTDFQTQILAVVSAVKDGRISEERINSSVRRILKLKKEMGIL</sequence>
<dbReference type="PANTHER" id="PTHR30480:SF16">
    <property type="entry name" value="GLYCOSIDE HYDROLASE FAMILY 3 DOMAIN PROTEIN"/>
    <property type="match status" value="1"/>
</dbReference>
<evidence type="ECO:0000256" key="1">
    <source>
        <dbReference type="ARBA" id="ARBA00005336"/>
    </source>
</evidence>
<dbReference type="InterPro" id="IPR001764">
    <property type="entry name" value="Glyco_hydro_3_N"/>
</dbReference>
<dbReference type="InterPro" id="IPR050226">
    <property type="entry name" value="NagZ_Beta-hexosaminidase"/>
</dbReference>
<dbReference type="Gene3D" id="3.20.20.300">
    <property type="entry name" value="Glycoside hydrolase, family 3, N-terminal domain"/>
    <property type="match status" value="1"/>
</dbReference>
<keyword evidence="3" id="KW-0326">Glycosidase</keyword>
<dbReference type="PANTHER" id="PTHR30480">
    <property type="entry name" value="BETA-HEXOSAMINIDASE-RELATED"/>
    <property type="match status" value="1"/>
</dbReference>
<comment type="caution">
    <text evidence="5">The sequence shown here is derived from an EMBL/GenBank/DDBJ whole genome shotgun (WGS) entry which is preliminary data.</text>
</comment>
<dbReference type="GO" id="GO:0004553">
    <property type="term" value="F:hydrolase activity, hydrolyzing O-glycosyl compounds"/>
    <property type="evidence" value="ECO:0007669"/>
    <property type="project" value="InterPro"/>
</dbReference>
<keyword evidence="2" id="KW-0378">Hydrolase</keyword>
<evidence type="ECO:0000313" key="5">
    <source>
        <dbReference type="EMBL" id="HIU22109.1"/>
    </source>
</evidence>
<comment type="similarity">
    <text evidence="1">Belongs to the glycosyl hydrolase 3 family.</text>
</comment>
<evidence type="ECO:0000259" key="4">
    <source>
        <dbReference type="Pfam" id="PF00933"/>
    </source>
</evidence>
<dbReference type="SUPFAM" id="SSF51445">
    <property type="entry name" value="(Trans)glycosidases"/>
    <property type="match status" value="1"/>
</dbReference>
<dbReference type="InterPro" id="IPR017853">
    <property type="entry name" value="GH"/>
</dbReference>
<evidence type="ECO:0000256" key="3">
    <source>
        <dbReference type="ARBA" id="ARBA00023295"/>
    </source>
</evidence>
<feature type="domain" description="Glycoside hydrolase family 3 N-terminal" evidence="4">
    <location>
        <begin position="52"/>
        <end position="366"/>
    </location>
</feature>
<protein>
    <submittedName>
        <fullName evidence="5">Beta-hexosaminidase</fullName>
    </submittedName>
</protein>